<dbReference type="EMBL" id="JAFDVH010000025">
    <property type="protein sequence ID" value="KAG7454335.1"/>
    <property type="molecule type" value="Genomic_DNA"/>
</dbReference>
<dbReference type="Pfam" id="PF07653">
    <property type="entry name" value="SH3_2"/>
    <property type="match status" value="1"/>
</dbReference>
<feature type="compositionally biased region" description="Low complexity" evidence="3">
    <location>
        <begin position="1087"/>
        <end position="1104"/>
    </location>
</feature>
<feature type="domain" description="PDZ" evidence="5">
    <location>
        <begin position="238"/>
        <end position="332"/>
    </location>
</feature>
<dbReference type="Gene3D" id="2.30.30.40">
    <property type="entry name" value="SH3 Domains"/>
    <property type="match status" value="1"/>
</dbReference>
<evidence type="ECO:0000313" key="6">
    <source>
        <dbReference type="EMBL" id="KAG7454335.1"/>
    </source>
</evidence>
<dbReference type="GO" id="GO:0014069">
    <property type="term" value="C:postsynaptic density"/>
    <property type="evidence" value="ECO:0007669"/>
    <property type="project" value="TreeGrafter"/>
</dbReference>
<dbReference type="Proteomes" id="UP001046870">
    <property type="component" value="Chromosome 25"/>
</dbReference>
<dbReference type="InterPro" id="IPR001452">
    <property type="entry name" value="SH3_domain"/>
</dbReference>
<dbReference type="GO" id="GO:0043197">
    <property type="term" value="C:dendritic spine"/>
    <property type="evidence" value="ECO:0007669"/>
    <property type="project" value="TreeGrafter"/>
</dbReference>
<keyword evidence="7" id="KW-1185">Reference proteome</keyword>
<gene>
    <name evidence="6" type="ORF">MATL_G00258590</name>
</gene>
<feature type="region of interest" description="Disordered" evidence="3">
    <location>
        <begin position="792"/>
        <end position="896"/>
    </location>
</feature>
<feature type="compositionally biased region" description="Basic and acidic residues" evidence="3">
    <location>
        <begin position="874"/>
        <end position="895"/>
    </location>
</feature>
<dbReference type="FunFam" id="2.30.42.10:FF:000018">
    <property type="entry name" value="SH3 and multiple ankyrin repeat domains protein 2"/>
    <property type="match status" value="1"/>
</dbReference>
<evidence type="ECO:0000256" key="2">
    <source>
        <dbReference type="PROSITE-ProRule" id="PRU00192"/>
    </source>
</evidence>
<feature type="region of interest" description="Disordered" evidence="3">
    <location>
        <begin position="1"/>
        <end position="82"/>
    </location>
</feature>
<evidence type="ECO:0000256" key="3">
    <source>
        <dbReference type="SAM" id="MobiDB-lite"/>
    </source>
</evidence>
<feature type="region of interest" description="Disordered" evidence="3">
    <location>
        <begin position="916"/>
        <end position="1156"/>
    </location>
</feature>
<feature type="compositionally biased region" description="Low complexity" evidence="3">
    <location>
        <begin position="1024"/>
        <end position="1036"/>
    </location>
</feature>
<feature type="compositionally biased region" description="Pro residues" evidence="3">
    <location>
        <begin position="488"/>
        <end position="520"/>
    </location>
</feature>
<dbReference type="PANTHER" id="PTHR24135">
    <property type="entry name" value="SH3 AND MULTIPLE ANKYRIN REPEAT DOMAINS PROTEIN"/>
    <property type="match status" value="1"/>
</dbReference>
<dbReference type="GO" id="GO:0045211">
    <property type="term" value="C:postsynaptic membrane"/>
    <property type="evidence" value="ECO:0007669"/>
    <property type="project" value="TreeGrafter"/>
</dbReference>
<feature type="compositionally biased region" description="Pro residues" evidence="3">
    <location>
        <begin position="115"/>
        <end position="124"/>
    </location>
</feature>
<feature type="compositionally biased region" description="Polar residues" evidence="3">
    <location>
        <begin position="1105"/>
        <end position="1116"/>
    </location>
</feature>
<dbReference type="InterPro" id="IPR036034">
    <property type="entry name" value="PDZ_sf"/>
</dbReference>
<feature type="region of interest" description="Disordered" evidence="3">
    <location>
        <begin position="465"/>
        <end position="605"/>
    </location>
</feature>
<dbReference type="InterPro" id="IPR051569">
    <property type="entry name" value="SHANK"/>
</dbReference>
<dbReference type="PANTHER" id="PTHR24135:SF4">
    <property type="entry name" value="SH3 AND MULTIPLE ANKYRIN REPEAT DOMAINS PROTEIN 3"/>
    <property type="match status" value="1"/>
</dbReference>
<dbReference type="Pfam" id="PF17820">
    <property type="entry name" value="PDZ_6"/>
    <property type="match status" value="1"/>
</dbReference>
<dbReference type="InterPro" id="IPR036028">
    <property type="entry name" value="SH3-like_dom_sf"/>
</dbReference>
<feature type="region of interest" description="Disordered" evidence="3">
    <location>
        <begin position="619"/>
        <end position="639"/>
    </location>
</feature>
<protein>
    <recommendedName>
        <fullName evidence="8">SH3 and multiple ankyrin repeat domains protein 3</fullName>
    </recommendedName>
</protein>
<dbReference type="SMART" id="SM00326">
    <property type="entry name" value="SH3"/>
    <property type="match status" value="1"/>
</dbReference>
<evidence type="ECO:0008006" key="8">
    <source>
        <dbReference type="Google" id="ProtNLM"/>
    </source>
</evidence>
<organism evidence="6 7">
    <name type="scientific">Megalops atlanticus</name>
    <name type="common">Tarpon</name>
    <name type="synonym">Clupea gigantea</name>
    <dbReference type="NCBI Taxonomy" id="7932"/>
    <lineage>
        <taxon>Eukaryota</taxon>
        <taxon>Metazoa</taxon>
        <taxon>Chordata</taxon>
        <taxon>Craniata</taxon>
        <taxon>Vertebrata</taxon>
        <taxon>Euteleostomi</taxon>
        <taxon>Actinopterygii</taxon>
        <taxon>Neopterygii</taxon>
        <taxon>Teleostei</taxon>
        <taxon>Elopiformes</taxon>
        <taxon>Megalopidae</taxon>
        <taxon>Megalops</taxon>
    </lineage>
</organism>
<feature type="domain" description="SH3" evidence="4">
    <location>
        <begin position="138"/>
        <end position="197"/>
    </location>
</feature>
<dbReference type="Gene3D" id="2.30.42.10">
    <property type="match status" value="1"/>
</dbReference>
<evidence type="ECO:0000259" key="5">
    <source>
        <dbReference type="PROSITE" id="PS50106"/>
    </source>
</evidence>
<dbReference type="AlphaFoldDB" id="A0A9D3STA9"/>
<feature type="compositionally biased region" description="Basic and acidic residues" evidence="3">
    <location>
        <begin position="1"/>
        <end position="11"/>
    </location>
</feature>
<dbReference type="PROSITE" id="PS50002">
    <property type="entry name" value="SH3"/>
    <property type="match status" value="1"/>
</dbReference>
<feature type="compositionally biased region" description="Acidic residues" evidence="3">
    <location>
        <begin position="44"/>
        <end position="53"/>
    </location>
</feature>
<dbReference type="PROSITE" id="PS50106">
    <property type="entry name" value="PDZ"/>
    <property type="match status" value="1"/>
</dbReference>
<feature type="region of interest" description="Disordered" evidence="3">
    <location>
        <begin position="110"/>
        <end position="131"/>
    </location>
</feature>
<reference evidence="6" key="1">
    <citation type="submission" date="2021-01" db="EMBL/GenBank/DDBJ databases">
        <authorList>
            <person name="Zahm M."/>
            <person name="Roques C."/>
            <person name="Cabau C."/>
            <person name="Klopp C."/>
            <person name="Donnadieu C."/>
            <person name="Jouanno E."/>
            <person name="Lampietro C."/>
            <person name="Louis A."/>
            <person name="Herpin A."/>
            <person name="Echchiki A."/>
            <person name="Berthelot C."/>
            <person name="Parey E."/>
            <person name="Roest-Crollius H."/>
            <person name="Braasch I."/>
            <person name="Postlethwait J."/>
            <person name="Bobe J."/>
            <person name="Montfort J."/>
            <person name="Bouchez O."/>
            <person name="Begum T."/>
            <person name="Mejri S."/>
            <person name="Adams A."/>
            <person name="Chen W.-J."/>
            <person name="Guiguen Y."/>
        </authorList>
    </citation>
    <scope>NUCLEOTIDE SEQUENCE</scope>
    <source>
        <strain evidence="6">YG-15Mar2019-1</strain>
        <tissue evidence="6">Brain</tissue>
    </source>
</reference>
<keyword evidence="1 2" id="KW-0728">SH3 domain</keyword>
<sequence>MLREGWERETGRAAAQLSSGQRRGGGAGGGRRALLRPSGGGGKEEEEEEEEEGAGGGARSGGAASRSATGETRRGGRAGPSAMMSVTTGFSYELPGITTVTYVFVYSPSTVQREPSPPPQPPALAGPRGPKRKLYSAVPGRTFIVVKPYTPQGEGEIQLNRGERVKVLSIGEGGFWEGTVKGRTGWFPAECVEEVQMRQYDPRLETREDRTKRLFRHYTVGSYDNFTSYSDYIIEEKNAVLQKKENEGFGFVLRGAKAETPIEEFTPTPAFPALQYLESVDVEGVAWRAGLRTGDFLIEVNGVNVVKVGHKQVVSLIRQGGNHLLMKVVSVTRKPESEEVVRKKAPPPPKRAPSTTLTLRSKSMTAELEELASARRRRGERLDEMLASQEPVLRPQVAEADYRAATVKQRPTSRRITPAEISSLFERQGMAIHPHPGMEKAHMQLPKGMSRTKSFGATEEDRLSALAGEARFPRSSSMTDSLRDSHSIPPPPQTAPPPPPSPYYLDTGPPPAFCPPPPPGRAHDQSRSSFKPGAEAKVHGLPHAVGGAEMYEPPRPSAHAERQKKARSMIILQDSSHLPVEPTDIPRPGPASTPPEKIKRKGRVIDNPYANVGQFSIGLYTPTKPQRKKSPLVKQLQVEDAQERASLALASAHSREHSPTGRVPHTSRADFYQQQLLQERARGQAEGQQAKGPFAAAIAGAVKDRERRLQERRKSTVFLSVGAVEGGAAEPEAPSLTQSRSVDERLLSRELSQLPPPALVLKPSPGATTFIHPLTGKPLDPNSPLALALAARERALTSQSQSPASSPEPRTKHDKPLFVETQTKEGERSEAEGGLASPPFSPGAKAGYGPGAGAGAAAAAAPPSKSQWGNPTTLRKEIDTIADKKEERKQEDKKSMIISIMDTSQQKTAGLIMVHATSNGQAEELGLEEPAASPPAPLAEPAKPTLAEIKRGQSPGPEAPAAAPAPAPPSPSAEKTLAQGSSEEDVEPYTVTLPPALLSSSDEETREELRKIGVVPPPDEFANGLLPRPADAAPGRAGREAGRAPRLNPSGSGGGKPSDTHLVPESAADSGVEEVDTRSSSDHHLETTSTISTVSSMSTLSSESGEPTDTYTSYADGQTFILDKPPVPPKPKLKSQLSKGPVTFRDPLLKQSSDSELLSQQHAAALAAAAGAGRPRYLFQRRSKLWGDPVETRPPPGPEDGKPTVIGELSSRLQQLNKDTRSLGEEPIGASLDPGRKSPVAGARCDKENEDSKP</sequence>
<dbReference type="SUPFAM" id="SSF50156">
    <property type="entry name" value="PDZ domain-like"/>
    <property type="match status" value="1"/>
</dbReference>
<feature type="compositionally biased region" description="Low complexity" evidence="3">
    <location>
        <begin position="61"/>
        <end position="70"/>
    </location>
</feature>
<accession>A0A9D3STA9</accession>
<feature type="region of interest" description="Disordered" evidence="3">
    <location>
        <begin position="336"/>
        <end position="356"/>
    </location>
</feature>
<dbReference type="GO" id="GO:0030160">
    <property type="term" value="F:synaptic receptor adaptor activity"/>
    <property type="evidence" value="ECO:0007669"/>
    <property type="project" value="TreeGrafter"/>
</dbReference>
<proteinExistence type="predicted"/>
<feature type="compositionally biased region" description="Gly residues" evidence="3">
    <location>
        <begin position="22"/>
        <end position="31"/>
    </location>
</feature>
<feature type="compositionally biased region" description="Low complexity" evidence="3">
    <location>
        <begin position="922"/>
        <end position="931"/>
    </location>
</feature>
<evidence type="ECO:0000313" key="7">
    <source>
        <dbReference type="Proteomes" id="UP001046870"/>
    </source>
</evidence>
<dbReference type="SMART" id="SM00228">
    <property type="entry name" value="PDZ"/>
    <property type="match status" value="1"/>
</dbReference>
<dbReference type="GO" id="GO:0035255">
    <property type="term" value="F:ionotropic glutamate receptor binding"/>
    <property type="evidence" value="ECO:0007669"/>
    <property type="project" value="TreeGrafter"/>
</dbReference>
<feature type="compositionally biased region" description="Basic and acidic residues" evidence="3">
    <location>
        <begin position="809"/>
        <end position="831"/>
    </location>
</feature>
<evidence type="ECO:0000259" key="4">
    <source>
        <dbReference type="PROSITE" id="PS50002"/>
    </source>
</evidence>
<dbReference type="InterPro" id="IPR041489">
    <property type="entry name" value="PDZ_6"/>
</dbReference>
<feature type="region of interest" description="Disordered" evidence="3">
    <location>
        <begin position="1182"/>
        <end position="1254"/>
    </location>
</feature>
<feature type="compositionally biased region" description="Basic and acidic residues" evidence="3">
    <location>
        <begin position="1075"/>
        <end position="1086"/>
    </location>
</feature>
<name>A0A9D3STA9_MEGAT</name>
<dbReference type="CDD" id="cd06746">
    <property type="entry name" value="PDZ_SHANK1_3-like"/>
    <property type="match status" value="1"/>
</dbReference>
<feature type="compositionally biased region" description="Low complexity" evidence="3">
    <location>
        <begin position="792"/>
        <end position="807"/>
    </location>
</feature>
<feature type="compositionally biased region" description="Polar residues" evidence="3">
    <location>
        <begin position="864"/>
        <end position="873"/>
    </location>
</feature>
<dbReference type="InterPro" id="IPR001478">
    <property type="entry name" value="PDZ"/>
</dbReference>
<feature type="compositionally biased region" description="Basic and acidic residues" evidence="3">
    <location>
        <begin position="1244"/>
        <end position="1254"/>
    </location>
</feature>
<dbReference type="OrthoDB" id="445896at2759"/>
<evidence type="ECO:0000256" key="1">
    <source>
        <dbReference type="ARBA" id="ARBA00022443"/>
    </source>
</evidence>
<dbReference type="FunFam" id="2.30.30.40:FF:000025">
    <property type="entry name" value="SH3 and multiple ankyrin repeat domains protein 2"/>
    <property type="match status" value="1"/>
</dbReference>
<comment type="caution">
    <text evidence="6">The sequence shown here is derived from an EMBL/GenBank/DDBJ whole genome shotgun (WGS) entry which is preliminary data.</text>
</comment>
<dbReference type="SUPFAM" id="SSF50044">
    <property type="entry name" value="SH3-domain"/>
    <property type="match status" value="1"/>
</dbReference>